<evidence type="ECO:0000313" key="2">
    <source>
        <dbReference type="Proteomes" id="UP001239111"/>
    </source>
</evidence>
<accession>A0ACC2NF36</accession>
<organism evidence="1 2">
    <name type="scientific">Eretmocerus hayati</name>
    <dbReference type="NCBI Taxonomy" id="131215"/>
    <lineage>
        <taxon>Eukaryota</taxon>
        <taxon>Metazoa</taxon>
        <taxon>Ecdysozoa</taxon>
        <taxon>Arthropoda</taxon>
        <taxon>Hexapoda</taxon>
        <taxon>Insecta</taxon>
        <taxon>Pterygota</taxon>
        <taxon>Neoptera</taxon>
        <taxon>Endopterygota</taxon>
        <taxon>Hymenoptera</taxon>
        <taxon>Apocrita</taxon>
        <taxon>Proctotrupomorpha</taxon>
        <taxon>Chalcidoidea</taxon>
        <taxon>Aphelinidae</taxon>
        <taxon>Aphelininae</taxon>
        <taxon>Eretmocerus</taxon>
    </lineage>
</organism>
<dbReference type="EMBL" id="CM056743">
    <property type="protein sequence ID" value="KAJ8669496.1"/>
    <property type="molecule type" value="Genomic_DNA"/>
</dbReference>
<evidence type="ECO:0000313" key="1">
    <source>
        <dbReference type="EMBL" id="KAJ8669496.1"/>
    </source>
</evidence>
<protein>
    <submittedName>
        <fullName evidence="1">Uncharacterized protein</fullName>
    </submittedName>
</protein>
<sequence length="626" mass="70106">MVVRVPASFDVGWFTRGSSRSYNSLSGTGTLIGYFSGKVIGYAVLNRMCSKCNRGHSPDDHDCRLDFVGSAKAMEPEAAIRVTRDDESLKKCNIEVGIIIADNDSTAILAAREVCSHEIVKQSDKNHTSKGLVNALHKIEGNHKELNNATIDYLKKCFNYCISQNQGNIESMTQAIQNIPHHAFNHHDHCGEWCGFKKNPGSYVHSNIGGGLYDEQLFNALRKIFDDLSRKTCQFVAGASSNTNESMNHSIVTYASKSRCYAKSPLGDRRVACAISKKNKGGKYILDVYKILELSPGLHTKQFVQKVDFCAQARFQNFLSEGQKLQRLVLKKKKTALRHLNEAKEGLTYESNVGLFSSIDDSIPFPNIKNNSKPINIIFDLETGGLSKNVNILQIGVGSKNSSFAVYIKPTQKMMIPLVKCMVWNGMDSSFLTMAFLYQQSHFTKQLMIAIEKVHMTEHFSRLIEGFYDTLPITRLKTGKRGKGDNKLENLAQNFGIDCDNAHDALYDCIVLERVIEQLKISNADLEKTFISWREALKRVSLSSKLIPGREQLSVLGTCTSKTMRDKMIAADVSYEMVLRAYGQSNFEGVRNLFGKDNNGIVRVSKCQKVIKRICNFLGSTTKWNV</sequence>
<proteinExistence type="predicted"/>
<name>A0ACC2NF36_9HYME</name>
<reference evidence="1" key="1">
    <citation type="submission" date="2023-04" db="EMBL/GenBank/DDBJ databases">
        <title>A chromosome-level genome assembly of the parasitoid wasp Eretmocerus hayati.</title>
        <authorList>
            <person name="Zhong Y."/>
            <person name="Liu S."/>
            <person name="Liu Y."/>
        </authorList>
    </citation>
    <scope>NUCLEOTIDE SEQUENCE</scope>
    <source>
        <strain evidence="1">ZJU_SS_LIU_2023</strain>
    </source>
</reference>
<gene>
    <name evidence="1" type="ORF">QAD02_000755</name>
</gene>
<keyword evidence="2" id="KW-1185">Reference proteome</keyword>
<comment type="caution">
    <text evidence="1">The sequence shown here is derived from an EMBL/GenBank/DDBJ whole genome shotgun (WGS) entry which is preliminary data.</text>
</comment>
<dbReference type="Proteomes" id="UP001239111">
    <property type="component" value="Chromosome 3"/>
</dbReference>